<name>A0A0R3UQA6_MESCO</name>
<protein>
    <submittedName>
        <fullName evidence="4">MFS domain-containing protein</fullName>
    </submittedName>
</protein>
<evidence type="ECO:0000256" key="1">
    <source>
        <dbReference type="SAM" id="Phobius"/>
    </source>
</evidence>
<feature type="transmembrane region" description="Helical" evidence="1">
    <location>
        <begin position="68"/>
        <end position="89"/>
    </location>
</feature>
<dbReference type="WBParaSite" id="MCU_010986-RA">
    <property type="protein sequence ID" value="MCU_010986-RA"/>
    <property type="gene ID" value="MCU_010986"/>
</dbReference>
<evidence type="ECO:0000313" key="3">
    <source>
        <dbReference type="Proteomes" id="UP000267029"/>
    </source>
</evidence>
<dbReference type="SUPFAM" id="SSF103473">
    <property type="entry name" value="MFS general substrate transporter"/>
    <property type="match status" value="1"/>
</dbReference>
<dbReference type="EMBL" id="UXSR01005961">
    <property type="protein sequence ID" value="VDD84056.1"/>
    <property type="molecule type" value="Genomic_DNA"/>
</dbReference>
<keyword evidence="1" id="KW-0472">Membrane</keyword>
<proteinExistence type="predicted"/>
<dbReference type="STRING" id="53468.A0A0R3UQA6"/>
<feature type="transmembrane region" description="Helical" evidence="1">
    <location>
        <begin position="39"/>
        <end position="62"/>
    </location>
</feature>
<keyword evidence="1" id="KW-1133">Transmembrane helix</keyword>
<dbReference type="InterPro" id="IPR036259">
    <property type="entry name" value="MFS_trans_sf"/>
</dbReference>
<sequence length="132" mass="13837">MPPTAANAVFFAIRAAAAAGCGITGLYTSNVYQSRVRSLATGLCAAAFRLGILAAPYLGQVFLQQRSALAAILLFALTALFGAAFAVCLPRVRRTGKVRLASSHLTQLLATSPHSISPHYDLAICIAVFDID</sequence>
<dbReference type="Proteomes" id="UP000267029">
    <property type="component" value="Unassembled WGS sequence"/>
</dbReference>
<keyword evidence="3" id="KW-1185">Reference proteome</keyword>
<evidence type="ECO:0000313" key="2">
    <source>
        <dbReference type="EMBL" id="VDD84056.1"/>
    </source>
</evidence>
<reference evidence="4" key="2">
    <citation type="submission" date="2019-11" db="UniProtKB">
        <authorList>
            <consortium name="WormBaseParasite"/>
        </authorList>
    </citation>
    <scope>IDENTIFICATION</scope>
</reference>
<feature type="transmembrane region" description="Helical" evidence="1">
    <location>
        <begin position="6"/>
        <end position="27"/>
    </location>
</feature>
<keyword evidence="1" id="KW-0812">Transmembrane</keyword>
<organism evidence="4">
    <name type="scientific">Mesocestoides corti</name>
    <name type="common">Flatworm</name>
    <dbReference type="NCBI Taxonomy" id="53468"/>
    <lineage>
        <taxon>Eukaryota</taxon>
        <taxon>Metazoa</taxon>
        <taxon>Spiralia</taxon>
        <taxon>Lophotrochozoa</taxon>
        <taxon>Platyhelminthes</taxon>
        <taxon>Cestoda</taxon>
        <taxon>Eucestoda</taxon>
        <taxon>Cyclophyllidea</taxon>
        <taxon>Mesocestoididae</taxon>
        <taxon>Mesocestoides</taxon>
    </lineage>
</organism>
<evidence type="ECO:0000313" key="4">
    <source>
        <dbReference type="WBParaSite" id="MCU_010986-RA"/>
    </source>
</evidence>
<dbReference type="Gene3D" id="1.20.1250.20">
    <property type="entry name" value="MFS general substrate transporter like domains"/>
    <property type="match status" value="1"/>
</dbReference>
<dbReference type="AlphaFoldDB" id="A0A0R3UQA6"/>
<reference evidence="2 3" key="1">
    <citation type="submission" date="2018-10" db="EMBL/GenBank/DDBJ databases">
        <authorList>
            <consortium name="Pathogen Informatics"/>
        </authorList>
    </citation>
    <scope>NUCLEOTIDE SEQUENCE [LARGE SCALE GENOMIC DNA]</scope>
</reference>
<gene>
    <name evidence="2" type="ORF">MCOS_LOCUS10059</name>
</gene>
<dbReference type="OrthoDB" id="4139357at2759"/>
<accession>A0A0R3UQA6</accession>